<dbReference type="HOGENOM" id="CLU_3190799_0_0_6"/>
<dbReference type="KEGG" id="xdo:XDD1_0378"/>
<protein>
    <submittedName>
        <fullName evidence="1">Uncharacterized protein</fullName>
    </submittedName>
</protein>
<organism evidence="1 2">
    <name type="scientific">Xenorhabdus doucetiae</name>
    <dbReference type="NCBI Taxonomy" id="351671"/>
    <lineage>
        <taxon>Bacteria</taxon>
        <taxon>Pseudomonadati</taxon>
        <taxon>Pseudomonadota</taxon>
        <taxon>Gammaproteobacteria</taxon>
        <taxon>Enterobacterales</taxon>
        <taxon>Morganellaceae</taxon>
        <taxon>Xenorhabdus</taxon>
    </lineage>
</organism>
<dbReference type="AlphaFoldDB" id="A0A068QND8"/>
<dbReference type="EMBL" id="FO704550">
    <property type="protein sequence ID" value="CDG16081.1"/>
    <property type="molecule type" value="Genomic_DNA"/>
</dbReference>
<dbReference type="Proteomes" id="UP000032721">
    <property type="component" value="Chromosome"/>
</dbReference>
<name>A0A068QND8_9GAMM</name>
<gene>
    <name evidence="1" type="ORF">XDD1_0378</name>
</gene>
<reference evidence="1 2" key="1">
    <citation type="submission" date="2013-07" db="EMBL/GenBank/DDBJ databases">
        <authorList>
            <person name="Genoscope - CEA"/>
        </authorList>
    </citation>
    <scope>NUCLEOTIDE SEQUENCE [LARGE SCALE GENOMIC DNA]</scope>
    <source>
        <strain evidence="2">FRM16 / DSM 17909</strain>
    </source>
</reference>
<proteinExistence type="predicted"/>
<sequence length="46" mass="5408">MVLGFIAYSHVEYRFKMSGVNLVLRDKIADAHYDEYEKISNLLMIN</sequence>
<accession>A0A068QND8</accession>
<evidence type="ECO:0000313" key="2">
    <source>
        <dbReference type="Proteomes" id="UP000032721"/>
    </source>
</evidence>
<evidence type="ECO:0000313" key="1">
    <source>
        <dbReference type="EMBL" id="CDG16081.1"/>
    </source>
</evidence>